<evidence type="ECO:0000313" key="4">
    <source>
        <dbReference type="Proteomes" id="UP000694546"/>
    </source>
</evidence>
<gene>
    <name evidence="3" type="primary">plvapb</name>
</gene>
<dbReference type="PANTHER" id="PTHR21687">
    <property type="entry name" value="PLASMALEMMA VESICLE-ASSOCIATED PROTEIN"/>
    <property type="match status" value="1"/>
</dbReference>
<dbReference type="PANTHER" id="PTHR21687:SF6">
    <property type="entry name" value="PLASMALEMMA VESICLE-ASSOCIATED PROTEIN"/>
    <property type="match status" value="1"/>
</dbReference>
<keyword evidence="2" id="KW-0472">Membrane</keyword>
<evidence type="ECO:0000256" key="2">
    <source>
        <dbReference type="SAM" id="Phobius"/>
    </source>
</evidence>
<sequence>MYSSSYPRARLGLEPLHKARGKSCGYYMRIVFFFSSLIQSLIIASLVLFLVYGQPEKSAEELRITEMEQNFNQLSGNNIQLRKEKGELGVQLRAAGAQKAALEKEVAQLKTSANSSAKLHQAGQKKLVQCEEEKRLTLTRCAAQPQCPPGPPVNPFALSNNERTVLQSLNEQQRAMLRLLEANFTQTVTYLSQERDGAIRDRDAHNQEAIATRQHNLRMQEQLSAYTRKCKEDFAKSLEGIQTVTSAFLARINDLFPHHLTFHLTCAKQQEQMEKTRANCTNLSREVEDRFQKYLNVVGDQVANIQALSSKLEVQSSQLTSDLQACEQRSVGMAAKRDQLVQEAQKTHDTRMKTILLEQNRLREEKQLMAQRLAMVEGENRRLQNLAAPPNCKQGQVTKPMPGSG</sequence>
<dbReference type="GeneTree" id="ENSGT00390000006166"/>
<name>A0A8C4YU13_GADMO</name>
<dbReference type="OMA" id="ETNKSCD"/>
<evidence type="ECO:0000256" key="1">
    <source>
        <dbReference type="SAM" id="Coils"/>
    </source>
</evidence>
<keyword evidence="4" id="KW-1185">Reference proteome</keyword>
<reference evidence="3" key="2">
    <citation type="submission" date="2025-09" db="UniProtKB">
        <authorList>
            <consortium name="Ensembl"/>
        </authorList>
    </citation>
    <scope>IDENTIFICATION</scope>
</reference>
<dbReference type="Proteomes" id="UP000694546">
    <property type="component" value="Chromosome 12"/>
</dbReference>
<dbReference type="GO" id="GO:0002693">
    <property type="term" value="P:positive regulation of cellular extravasation"/>
    <property type="evidence" value="ECO:0007669"/>
    <property type="project" value="TreeGrafter"/>
</dbReference>
<dbReference type="GO" id="GO:0043114">
    <property type="term" value="P:regulation of vascular permeability"/>
    <property type="evidence" value="ECO:0007669"/>
    <property type="project" value="TreeGrafter"/>
</dbReference>
<keyword evidence="1" id="KW-0175">Coiled coil</keyword>
<dbReference type="Ensembl" id="ENSGMOT00000000028.2">
    <property type="protein sequence ID" value="ENSGMOP00000000028.2"/>
    <property type="gene ID" value="ENSGMOG00000000024.2"/>
</dbReference>
<reference evidence="3" key="1">
    <citation type="submission" date="2025-08" db="UniProtKB">
        <authorList>
            <consortium name="Ensembl"/>
        </authorList>
    </citation>
    <scope>IDENTIFICATION</scope>
</reference>
<keyword evidence="2" id="KW-0812">Transmembrane</keyword>
<protein>
    <submittedName>
        <fullName evidence="3">Plasmalemma vesicle associated protein b</fullName>
    </submittedName>
</protein>
<feature type="transmembrane region" description="Helical" evidence="2">
    <location>
        <begin position="26"/>
        <end position="52"/>
    </location>
</feature>
<organism evidence="3 4">
    <name type="scientific">Gadus morhua</name>
    <name type="common">Atlantic cod</name>
    <dbReference type="NCBI Taxonomy" id="8049"/>
    <lineage>
        <taxon>Eukaryota</taxon>
        <taxon>Metazoa</taxon>
        <taxon>Chordata</taxon>
        <taxon>Craniata</taxon>
        <taxon>Vertebrata</taxon>
        <taxon>Euteleostomi</taxon>
        <taxon>Actinopterygii</taxon>
        <taxon>Neopterygii</taxon>
        <taxon>Teleostei</taxon>
        <taxon>Neoteleostei</taxon>
        <taxon>Acanthomorphata</taxon>
        <taxon>Zeiogadaria</taxon>
        <taxon>Gadariae</taxon>
        <taxon>Gadiformes</taxon>
        <taxon>Gadoidei</taxon>
        <taxon>Gadidae</taxon>
        <taxon>Gadus</taxon>
    </lineage>
</organism>
<keyword evidence="2" id="KW-1133">Transmembrane helix</keyword>
<evidence type="ECO:0000313" key="3">
    <source>
        <dbReference type="Ensembl" id="ENSGMOP00000000028.2"/>
    </source>
</evidence>
<feature type="coiled-coil region" evidence="1">
    <location>
        <begin position="64"/>
        <end position="112"/>
    </location>
</feature>
<dbReference type="AlphaFoldDB" id="A0A8C4YU13"/>
<dbReference type="InterPro" id="IPR009538">
    <property type="entry name" value="PV-1"/>
</dbReference>
<proteinExistence type="predicted"/>
<dbReference type="Pfam" id="PF06637">
    <property type="entry name" value="PV-1"/>
    <property type="match status" value="1"/>
</dbReference>
<accession>A0A8C4YU13</accession>
<dbReference type="OrthoDB" id="9944409at2759"/>